<comment type="caution">
    <text evidence="2">The sequence shown here is derived from an EMBL/GenBank/DDBJ whole genome shotgun (WGS) entry which is preliminary data.</text>
</comment>
<evidence type="ECO:0000313" key="3">
    <source>
        <dbReference type="Proteomes" id="UP000244722"/>
    </source>
</evidence>
<proteinExistence type="predicted"/>
<name>A0A2T6ZP92_TUBBO</name>
<dbReference type="Proteomes" id="UP000244722">
    <property type="component" value="Unassembled WGS sequence"/>
</dbReference>
<evidence type="ECO:0000313" key="2">
    <source>
        <dbReference type="EMBL" id="PUU77295.1"/>
    </source>
</evidence>
<gene>
    <name evidence="2" type="ORF">B9Z19DRAFT_1086543</name>
</gene>
<feature type="transmembrane region" description="Helical" evidence="1">
    <location>
        <begin position="107"/>
        <end position="133"/>
    </location>
</feature>
<keyword evidence="1" id="KW-1133">Transmembrane helix</keyword>
<dbReference type="AlphaFoldDB" id="A0A2T6ZP92"/>
<accession>A0A2T6ZP92</accession>
<keyword evidence="3" id="KW-1185">Reference proteome</keyword>
<sequence length="168" mass="18742">MPFAMCRSCPYRLFPCSLFRLQALFPNEIGRVLYRSGTGTIQYLIASPMIRTVRRPASGLNWVVTSGWEKQKSGYSTGTRASPRVSKLQEGPSCAVSYHTVSQISQWGFVALGLSFFFLSVLLFSLFWCIGLVDWLVEEFGGRAVLHSTGRYASTSRADLKQSCWCSG</sequence>
<keyword evidence="1" id="KW-0472">Membrane</keyword>
<protein>
    <submittedName>
        <fullName evidence="2">Uncharacterized protein</fullName>
    </submittedName>
</protein>
<keyword evidence="1" id="KW-0812">Transmembrane</keyword>
<dbReference type="EMBL" id="NESQ01000156">
    <property type="protein sequence ID" value="PUU77295.1"/>
    <property type="molecule type" value="Genomic_DNA"/>
</dbReference>
<reference evidence="2 3" key="1">
    <citation type="submission" date="2017-04" db="EMBL/GenBank/DDBJ databases">
        <title>Draft genome sequence of Tuber borchii Vittad., a whitish edible truffle.</title>
        <authorList>
            <consortium name="DOE Joint Genome Institute"/>
            <person name="Murat C."/>
            <person name="Kuo A."/>
            <person name="Barry K.W."/>
            <person name="Clum A."/>
            <person name="Dockter R.B."/>
            <person name="Fauchery L."/>
            <person name="Iotti M."/>
            <person name="Kohler A."/>
            <person name="Labutti K."/>
            <person name="Lindquist E.A."/>
            <person name="Lipzen A."/>
            <person name="Ohm R.A."/>
            <person name="Wang M."/>
            <person name="Grigoriev I.V."/>
            <person name="Zambonelli A."/>
            <person name="Martin F.M."/>
        </authorList>
    </citation>
    <scope>NUCLEOTIDE SEQUENCE [LARGE SCALE GENOMIC DNA]</scope>
    <source>
        <strain evidence="2 3">Tbo3840</strain>
    </source>
</reference>
<organism evidence="2 3">
    <name type="scientific">Tuber borchii</name>
    <name type="common">White truffle</name>
    <dbReference type="NCBI Taxonomy" id="42251"/>
    <lineage>
        <taxon>Eukaryota</taxon>
        <taxon>Fungi</taxon>
        <taxon>Dikarya</taxon>
        <taxon>Ascomycota</taxon>
        <taxon>Pezizomycotina</taxon>
        <taxon>Pezizomycetes</taxon>
        <taxon>Pezizales</taxon>
        <taxon>Tuberaceae</taxon>
        <taxon>Tuber</taxon>
    </lineage>
</organism>
<evidence type="ECO:0000256" key="1">
    <source>
        <dbReference type="SAM" id="Phobius"/>
    </source>
</evidence>